<sequence>MALCENKGRFFIIKKCIF</sequence>
<accession>A0A415H687</accession>
<evidence type="ECO:0000256" key="2">
    <source>
        <dbReference type="ARBA" id="ARBA00004308"/>
    </source>
</evidence>
<gene>
    <name evidence="6" type="ORF">DW054_08665</name>
</gene>
<comment type="caution">
    <text evidence="6">The sequence shown here is derived from an EMBL/GenBank/DDBJ whole genome shotgun (WGS) entry which is preliminary data.</text>
</comment>
<dbReference type="GO" id="GO:0008285">
    <property type="term" value="P:negative regulation of cell population proliferation"/>
    <property type="evidence" value="ECO:0007669"/>
    <property type="project" value="InterPro"/>
</dbReference>
<evidence type="ECO:0000313" key="7">
    <source>
        <dbReference type="Proteomes" id="UP000284152"/>
    </source>
</evidence>
<comment type="subcellular location">
    <subcellularLocation>
        <location evidence="2">Endomembrane system</location>
    </subcellularLocation>
    <subcellularLocation>
        <location evidence="1">Membrane</location>
        <topology evidence="1">Single-pass membrane protein</topology>
    </subcellularLocation>
</comment>
<evidence type="ECO:0000256" key="3">
    <source>
        <dbReference type="ARBA" id="ARBA00022692"/>
    </source>
</evidence>
<name>A0A415H687_9FIRM</name>
<reference evidence="6 7" key="1">
    <citation type="submission" date="2018-08" db="EMBL/GenBank/DDBJ databases">
        <title>A genome reference for cultivated species of the human gut microbiota.</title>
        <authorList>
            <person name="Zou Y."/>
            <person name="Xue W."/>
            <person name="Luo G."/>
        </authorList>
    </citation>
    <scope>NUCLEOTIDE SEQUENCE [LARGE SCALE GENOMIC DNA]</scope>
    <source>
        <strain evidence="6 7">AF42-21</strain>
    </source>
</reference>
<evidence type="ECO:0000256" key="5">
    <source>
        <dbReference type="ARBA" id="ARBA00023136"/>
    </source>
</evidence>
<protein>
    <submittedName>
        <fullName evidence="6">Uncharacterized protein</fullName>
    </submittedName>
</protein>
<dbReference type="GO" id="GO:0012505">
    <property type="term" value="C:endomembrane system"/>
    <property type="evidence" value="ECO:0007669"/>
    <property type="project" value="UniProtKB-SubCell"/>
</dbReference>
<keyword evidence="5" id="KW-0472">Membrane</keyword>
<evidence type="ECO:0000256" key="4">
    <source>
        <dbReference type="ARBA" id="ARBA00022989"/>
    </source>
</evidence>
<dbReference type="AlphaFoldDB" id="A0A415H687"/>
<keyword evidence="4" id="KW-1133">Transmembrane helix</keyword>
<dbReference type="Proteomes" id="UP000284152">
    <property type="component" value="Unassembled WGS sequence"/>
</dbReference>
<keyword evidence="3" id="KW-0812">Transmembrane</keyword>
<dbReference type="EMBL" id="QRNS01000012">
    <property type="protein sequence ID" value="RHK63148.1"/>
    <property type="molecule type" value="Genomic_DNA"/>
</dbReference>
<dbReference type="Pfam" id="PF08137">
    <property type="entry name" value="DVL"/>
    <property type="match status" value="1"/>
</dbReference>
<dbReference type="InterPro" id="IPR012552">
    <property type="entry name" value="DVL"/>
</dbReference>
<evidence type="ECO:0000313" key="6">
    <source>
        <dbReference type="EMBL" id="RHK63148.1"/>
    </source>
</evidence>
<evidence type="ECO:0000256" key="1">
    <source>
        <dbReference type="ARBA" id="ARBA00004167"/>
    </source>
</evidence>
<organism evidence="6 7">
    <name type="scientific">Dorea formicigenerans</name>
    <dbReference type="NCBI Taxonomy" id="39486"/>
    <lineage>
        <taxon>Bacteria</taxon>
        <taxon>Bacillati</taxon>
        <taxon>Bacillota</taxon>
        <taxon>Clostridia</taxon>
        <taxon>Lachnospirales</taxon>
        <taxon>Lachnospiraceae</taxon>
        <taxon>Dorea</taxon>
    </lineage>
</organism>
<proteinExistence type="predicted"/>
<dbReference type="GO" id="GO:0016020">
    <property type="term" value="C:membrane"/>
    <property type="evidence" value="ECO:0007669"/>
    <property type="project" value="UniProtKB-SubCell"/>
</dbReference>